<sequence>IPQGSKDSVVTRTMASDPCQHPVIAYQMSSPNLAVVFTDVAQTWRREFQARRRVAFVVDEGMPMGAITEIDSIAEICVGSVEDFPNA</sequence>
<organism evidence="1 2">
    <name type="scientific">Beta vulgaris subsp. vulgaris</name>
    <name type="common">Beet</name>
    <dbReference type="NCBI Taxonomy" id="3555"/>
    <lineage>
        <taxon>Eukaryota</taxon>
        <taxon>Viridiplantae</taxon>
        <taxon>Streptophyta</taxon>
        <taxon>Embryophyta</taxon>
        <taxon>Tracheophyta</taxon>
        <taxon>Spermatophyta</taxon>
        <taxon>Magnoliopsida</taxon>
        <taxon>eudicotyledons</taxon>
        <taxon>Gunneridae</taxon>
        <taxon>Pentapetalae</taxon>
        <taxon>Caryophyllales</taxon>
        <taxon>Chenopodiaceae</taxon>
        <taxon>Betoideae</taxon>
        <taxon>Beta</taxon>
    </lineage>
</organism>
<dbReference type="EMBL" id="KQ103373">
    <property type="protein sequence ID" value="KMS93375.1"/>
    <property type="molecule type" value="Genomic_DNA"/>
</dbReference>
<keyword evidence="2" id="KW-1185">Reference proteome</keyword>
<reference evidence="1 2" key="1">
    <citation type="journal article" date="2014" name="Nature">
        <title>The genome of the recently domesticated crop plant sugar beet (Beta vulgaris).</title>
        <authorList>
            <person name="Dohm J.C."/>
            <person name="Minoche A.E."/>
            <person name="Holtgrawe D."/>
            <person name="Capella-Gutierrez S."/>
            <person name="Zakrzewski F."/>
            <person name="Tafer H."/>
            <person name="Rupp O."/>
            <person name="Sorensen T.R."/>
            <person name="Stracke R."/>
            <person name="Reinhardt R."/>
            <person name="Goesmann A."/>
            <person name="Kraft T."/>
            <person name="Schulz B."/>
            <person name="Stadler P.F."/>
            <person name="Schmidt T."/>
            <person name="Gabaldon T."/>
            <person name="Lehrach H."/>
            <person name="Weisshaar B."/>
            <person name="Himmelbauer H."/>
        </authorList>
    </citation>
    <scope>NUCLEOTIDE SEQUENCE [LARGE SCALE GENOMIC DNA]</scope>
    <source>
        <tissue evidence="1">Taproot</tissue>
    </source>
</reference>
<dbReference type="Proteomes" id="UP000035740">
    <property type="component" value="Unassembled WGS sequence"/>
</dbReference>
<proteinExistence type="predicted"/>
<accession>A0A0J8DRK9</accession>
<feature type="non-terminal residue" evidence="1">
    <location>
        <position position="1"/>
    </location>
</feature>
<evidence type="ECO:0000313" key="2">
    <source>
        <dbReference type="Proteomes" id="UP000035740"/>
    </source>
</evidence>
<feature type="non-terminal residue" evidence="1">
    <location>
        <position position="87"/>
    </location>
</feature>
<gene>
    <name evidence="1" type="ORF">BVRB_032120</name>
</gene>
<dbReference type="Gramene" id="KMS93375">
    <property type="protein sequence ID" value="KMS93375"/>
    <property type="gene ID" value="BVRB_032120"/>
</dbReference>
<dbReference type="AlphaFoldDB" id="A0A0J8DRK9"/>
<name>A0A0J8DRK9_BETVV</name>
<protein>
    <submittedName>
        <fullName evidence="1">Uncharacterized protein</fullName>
    </submittedName>
</protein>
<evidence type="ECO:0000313" key="1">
    <source>
        <dbReference type="EMBL" id="KMS93375.1"/>
    </source>
</evidence>